<evidence type="ECO:0000313" key="2">
    <source>
        <dbReference type="EMBL" id="QNM10024.1"/>
    </source>
</evidence>
<keyword evidence="3" id="KW-1185">Reference proteome</keyword>
<evidence type="ECO:0000256" key="1">
    <source>
        <dbReference type="ARBA" id="ARBA00005564"/>
    </source>
</evidence>
<dbReference type="Pfam" id="PF10282">
    <property type="entry name" value="Lactonase"/>
    <property type="match status" value="1"/>
</dbReference>
<dbReference type="Gene3D" id="2.130.10.10">
    <property type="entry name" value="YVTN repeat-like/Quinoprotein amine dehydrogenase"/>
    <property type="match status" value="1"/>
</dbReference>
<protein>
    <submittedName>
        <fullName evidence="2">Lactonase family protein</fullName>
    </submittedName>
</protein>
<name>A0A7G9GGU2_9FIRM</name>
<sequence>MSDNKYVAYVGTYTHGSSIGIHLYDINLEEGTLEERKVVPINNSSHICRSLNGKYLYSIADEGVAVFAVEADGDLTLINKVDIDGMRGCYLSVDQTGKYLFVAGYHDGKVTVVHTHQDGRLGSVMDGVFHKGLGSVAERNFRPHVNCVVPTPDNRFLCAVDNGIDQVKVYRITEHNRLSLVDILRCARESGPRLLRFSADGKYAYLLYELSNTVDVFTYQCGSKDKNPAFEKIQTVSTTSDNVDRMHDAASGMCLSEDGNYLFTSTAGDNTVAMFRIDPSTGMLNKEFALPVSGEYPKDIALFPDGKHIAVVNHESNSITTFTIDYEKKVLVMKGKPMKVETPNCILITPMGY</sequence>
<dbReference type="Proteomes" id="UP000515860">
    <property type="component" value="Chromosome"/>
</dbReference>
<dbReference type="PANTHER" id="PTHR30344">
    <property type="entry name" value="6-PHOSPHOGLUCONOLACTONASE-RELATED"/>
    <property type="match status" value="1"/>
</dbReference>
<proteinExistence type="inferred from homology"/>
<dbReference type="InterPro" id="IPR019405">
    <property type="entry name" value="Lactonase_7-beta_prop"/>
</dbReference>
<dbReference type="SUPFAM" id="SSF51004">
    <property type="entry name" value="C-terminal (heme d1) domain of cytochrome cd1-nitrite reductase"/>
    <property type="match status" value="1"/>
</dbReference>
<dbReference type="KEGG" id="whj:H9Q79_07055"/>
<dbReference type="InterPro" id="IPR011048">
    <property type="entry name" value="Haem_d1_sf"/>
</dbReference>
<comment type="similarity">
    <text evidence="1">Belongs to the cycloisomerase 2 family.</text>
</comment>
<reference evidence="2 3" key="1">
    <citation type="submission" date="2020-08" db="EMBL/GenBank/DDBJ databases">
        <authorList>
            <person name="Liu C."/>
            <person name="Sun Q."/>
        </authorList>
    </citation>
    <scope>NUCLEOTIDE SEQUENCE [LARGE SCALE GENOMIC DNA]</scope>
    <source>
        <strain evidence="2 3">NSJ-29</strain>
    </source>
</reference>
<dbReference type="GO" id="GO:0017057">
    <property type="term" value="F:6-phosphogluconolactonase activity"/>
    <property type="evidence" value="ECO:0007669"/>
    <property type="project" value="TreeGrafter"/>
</dbReference>
<dbReference type="InterPro" id="IPR015943">
    <property type="entry name" value="WD40/YVTN_repeat-like_dom_sf"/>
</dbReference>
<dbReference type="EMBL" id="CP060635">
    <property type="protein sequence ID" value="QNM10024.1"/>
    <property type="molecule type" value="Genomic_DNA"/>
</dbReference>
<evidence type="ECO:0000313" key="3">
    <source>
        <dbReference type="Proteomes" id="UP000515860"/>
    </source>
</evidence>
<gene>
    <name evidence="2" type="ORF">H9Q79_07055</name>
</gene>
<accession>A0A7G9GGU2</accession>
<dbReference type="GO" id="GO:0005829">
    <property type="term" value="C:cytosol"/>
    <property type="evidence" value="ECO:0007669"/>
    <property type="project" value="TreeGrafter"/>
</dbReference>
<dbReference type="PANTHER" id="PTHR30344:SF1">
    <property type="entry name" value="6-PHOSPHOGLUCONOLACTONASE"/>
    <property type="match status" value="1"/>
</dbReference>
<dbReference type="InterPro" id="IPR050282">
    <property type="entry name" value="Cycloisomerase_2"/>
</dbReference>
<dbReference type="RefSeq" id="WP_118647520.1">
    <property type="nucleotide sequence ID" value="NZ_CP060635.1"/>
</dbReference>
<dbReference type="AlphaFoldDB" id="A0A7G9GGU2"/>
<organism evidence="2 3">
    <name type="scientific">Wansuia hejianensis</name>
    <dbReference type="NCBI Taxonomy" id="2763667"/>
    <lineage>
        <taxon>Bacteria</taxon>
        <taxon>Bacillati</taxon>
        <taxon>Bacillota</taxon>
        <taxon>Clostridia</taxon>
        <taxon>Lachnospirales</taxon>
        <taxon>Lachnospiraceae</taxon>
        <taxon>Wansuia</taxon>
    </lineage>
</organism>